<evidence type="ECO:0000313" key="5">
    <source>
        <dbReference type="EMBL" id="EGG16242.1"/>
    </source>
</evidence>
<feature type="domain" description="GST N-terminal" evidence="3">
    <location>
        <begin position="8"/>
        <end position="94"/>
    </location>
</feature>
<dbReference type="PANTHER" id="PTHR44051">
    <property type="entry name" value="GLUTATHIONE S-TRANSFERASE-RELATED"/>
    <property type="match status" value="1"/>
</dbReference>
<dbReference type="KEGG" id="dfa:DFA_09272"/>
<dbReference type="SUPFAM" id="SSF47616">
    <property type="entry name" value="GST C-terminal domain-like"/>
    <property type="match status" value="1"/>
</dbReference>
<dbReference type="Pfam" id="PF13409">
    <property type="entry name" value="GST_N_2"/>
    <property type="match status" value="1"/>
</dbReference>
<dbReference type="SFLD" id="SFLDG00358">
    <property type="entry name" value="Main_(cytGST)"/>
    <property type="match status" value="1"/>
</dbReference>
<dbReference type="CDD" id="cd03048">
    <property type="entry name" value="GST_N_Ure2p_like"/>
    <property type="match status" value="1"/>
</dbReference>
<dbReference type="SUPFAM" id="SSF52833">
    <property type="entry name" value="Thioredoxin-like"/>
    <property type="match status" value="1"/>
</dbReference>
<evidence type="ECO:0000259" key="4">
    <source>
        <dbReference type="PROSITE" id="PS50405"/>
    </source>
</evidence>
<dbReference type="STRING" id="1054147.F4Q760"/>
<organism evidence="5 6">
    <name type="scientific">Cavenderia fasciculata</name>
    <name type="common">Slime mold</name>
    <name type="synonym">Dictyostelium fasciculatum</name>
    <dbReference type="NCBI Taxonomy" id="261658"/>
    <lineage>
        <taxon>Eukaryota</taxon>
        <taxon>Amoebozoa</taxon>
        <taxon>Evosea</taxon>
        <taxon>Eumycetozoa</taxon>
        <taxon>Dictyostelia</taxon>
        <taxon>Acytosteliales</taxon>
        <taxon>Cavenderiaceae</taxon>
        <taxon>Cavenderia</taxon>
    </lineage>
</organism>
<dbReference type="Proteomes" id="UP000007797">
    <property type="component" value="Unassembled WGS sequence"/>
</dbReference>
<dbReference type="InterPro" id="IPR040079">
    <property type="entry name" value="Glutathione_S-Trfase"/>
</dbReference>
<dbReference type="Gene3D" id="1.20.1050.10">
    <property type="match status" value="1"/>
</dbReference>
<dbReference type="Gene3D" id="3.40.30.10">
    <property type="entry name" value="Glutaredoxin"/>
    <property type="match status" value="1"/>
</dbReference>
<dbReference type="EMBL" id="GL883024">
    <property type="protein sequence ID" value="EGG16242.1"/>
    <property type="molecule type" value="Genomic_DNA"/>
</dbReference>
<dbReference type="InterPro" id="IPR036282">
    <property type="entry name" value="Glutathione-S-Trfase_C_sf"/>
</dbReference>
<dbReference type="PANTHER" id="PTHR44051:SF8">
    <property type="entry name" value="GLUTATHIONE S-TRANSFERASE GSTA"/>
    <property type="match status" value="1"/>
</dbReference>
<evidence type="ECO:0000259" key="3">
    <source>
        <dbReference type="PROSITE" id="PS50404"/>
    </source>
</evidence>
<dbReference type="OrthoDB" id="15789at2759"/>
<dbReference type="InterPro" id="IPR010987">
    <property type="entry name" value="Glutathione-S-Trfase_C-like"/>
</dbReference>
<sequence>MTETTTAVKPLQFYGTSSPNVWKVQLLLKELNVPFVYHHLDIRNGDQYSAEFIKVNPNGKLPAIIDPNIEGEPVRVFESGNILLYLADKYKRFIPQDIKGRTEVLNWIFWQMANLGPSMGNLYHFLVYAPEKVPYGINRYFNEVRRLLHVLDKHLDGKNYIYNEQYTIADMAIYPWTKIISFLPDVNPVEEFPNVSRFNKTIGELPSVTEFNQELVQFQSRNPYKPPTDDERKWMFNRDGRSLSPNNSQ</sequence>
<feature type="region of interest" description="Disordered" evidence="2">
    <location>
        <begin position="220"/>
        <end position="249"/>
    </location>
</feature>
<feature type="domain" description="GST C-terminal" evidence="4">
    <location>
        <begin position="97"/>
        <end position="224"/>
    </location>
</feature>
<dbReference type="AlphaFoldDB" id="F4Q760"/>
<proteinExistence type="inferred from homology"/>
<gene>
    <name evidence="5" type="ORF">DFA_09272</name>
</gene>
<dbReference type="SFLD" id="SFLDS00019">
    <property type="entry name" value="Glutathione_Transferase_(cytos"/>
    <property type="match status" value="1"/>
</dbReference>
<dbReference type="CDD" id="cd03178">
    <property type="entry name" value="GST_C_Ure2p_like"/>
    <property type="match status" value="1"/>
</dbReference>
<dbReference type="InterPro" id="IPR004046">
    <property type="entry name" value="GST_C"/>
</dbReference>
<name>F4Q760_CACFS</name>
<evidence type="ECO:0000256" key="2">
    <source>
        <dbReference type="SAM" id="MobiDB-lite"/>
    </source>
</evidence>
<dbReference type="GeneID" id="14868190"/>
<evidence type="ECO:0000313" key="6">
    <source>
        <dbReference type="Proteomes" id="UP000007797"/>
    </source>
</evidence>
<dbReference type="PROSITE" id="PS50404">
    <property type="entry name" value="GST_NTER"/>
    <property type="match status" value="1"/>
</dbReference>
<dbReference type="PROSITE" id="PS50405">
    <property type="entry name" value="GST_CTER"/>
    <property type="match status" value="1"/>
</dbReference>
<dbReference type="Pfam" id="PF00043">
    <property type="entry name" value="GST_C"/>
    <property type="match status" value="1"/>
</dbReference>
<dbReference type="InterPro" id="IPR004045">
    <property type="entry name" value="Glutathione_S-Trfase_N"/>
</dbReference>
<dbReference type="InterPro" id="IPR036249">
    <property type="entry name" value="Thioredoxin-like_sf"/>
</dbReference>
<reference evidence="6" key="1">
    <citation type="journal article" date="2011" name="Genome Res.">
        <title>Phylogeny-wide analysis of social amoeba genomes highlights ancient origins for complex intercellular communication.</title>
        <authorList>
            <person name="Heidel A.J."/>
            <person name="Lawal H.M."/>
            <person name="Felder M."/>
            <person name="Schilde C."/>
            <person name="Helps N.R."/>
            <person name="Tunggal B."/>
            <person name="Rivero F."/>
            <person name="John U."/>
            <person name="Schleicher M."/>
            <person name="Eichinger L."/>
            <person name="Platzer M."/>
            <person name="Noegel A.A."/>
            <person name="Schaap P."/>
            <person name="Gloeckner G."/>
        </authorList>
    </citation>
    <scope>NUCLEOTIDE SEQUENCE [LARGE SCALE GENOMIC DNA]</scope>
    <source>
        <strain evidence="6">SH3</strain>
    </source>
</reference>
<evidence type="ECO:0000256" key="1">
    <source>
        <dbReference type="ARBA" id="ARBA00007409"/>
    </source>
</evidence>
<dbReference type="SFLD" id="SFLDG01151">
    <property type="entry name" value="Main.2:_Nu-like"/>
    <property type="match status" value="1"/>
</dbReference>
<feature type="compositionally biased region" description="Basic and acidic residues" evidence="2">
    <location>
        <begin position="227"/>
        <end position="241"/>
    </location>
</feature>
<comment type="similarity">
    <text evidence="1">Belongs to the GST superfamily.</text>
</comment>
<protein>
    <submittedName>
        <fullName evidence="5">Glutathione S-transferase</fullName>
    </submittedName>
</protein>
<accession>F4Q760</accession>
<dbReference type="RefSeq" id="XP_004354626.1">
    <property type="nucleotide sequence ID" value="XM_004354574.1"/>
</dbReference>
<dbReference type="OMA" id="FPITRKW"/>
<keyword evidence="6" id="KW-1185">Reference proteome</keyword>